<feature type="region of interest" description="Disordered" evidence="10">
    <location>
        <begin position="1"/>
        <end position="52"/>
    </location>
</feature>
<protein>
    <recommendedName>
        <fullName evidence="15">Histone-lysine N-methyltransferase 2C-like</fullName>
    </recommendedName>
</protein>
<evidence type="ECO:0000256" key="10">
    <source>
        <dbReference type="SAM" id="MobiDB-lite"/>
    </source>
</evidence>
<keyword evidence="5" id="KW-0862">Zinc</keyword>
<keyword evidence="3" id="KW-0677">Repeat</keyword>
<keyword evidence="7" id="KW-0804">Transcription</keyword>
<dbReference type="InterPro" id="IPR034732">
    <property type="entry name" value="EPHD"/>
</dbReference>
<evidence type="ECO:0000256" key="4">
    <source>
        <dbReference type="ARBA" id="ARBA00022771"/>
    </source>
</evidence>
<dbReference type="GO" id="GO:0008270">
    <property type="term" value="F:zinc ion binding"/>
    <property type="evidence" value="ECO:0007669"/>
    <property type="project" value="UniProtKB-KW"/>
</dbReference>
<keyword evidence="6" id="KW-0805">Transcription regulation</keyword>
<evidence type="ECO:0000256" key="3">
    <source>
        <dbReference type="ARBA" id="ARBA00022737"/>
    </source>
</evidence>
<feature type="domain" description="PHD-type" evidence="11">
    <location>
        <begin position="507"/>
        <end position="568"/>
    </location>
</feature>
<sequence length="1928" mass="212514">MDDEERLEGEEEMELDDASDGDDDDEETSGISVSPANMNMDPFIGASSTPGNGLMISVTPDEAFHNPLRYQKFPFPGGKPLTNIRRGPGRPRKERPLGSMRGGGSRRHFSRGSTRGKGLGYSRGTLRRTKSKDDDTHSESQSPLRLTDDSGMDGESSGVGMMPAPEEPPYFPEQWPRKVCAFCNLGERSQLGQGELVRMSCPEDFTPENAVNHVETADLMDVSSTGDKSPRGLMGGGAVTCRRQKSLAKCRNPSLTNFTEPVEELSIVGYSDKPELTALFESTGYYYVHTFCAMWSIQNRELITERISPILVQSSLRRCAYCAHYGASIPCRVQTCNRTFHLPCAAASGCFQDMKIFKLFCNQHLGQVSILLENSDAICVSCYKMEDIASLVMCSVCGSHYHGHCLGITINPNVRAGWQCTVCRVCQVCRQSETEMSKFMGCEHCHKAYHPGCLRPVVTSVPRCGWKCKCCRVCTDCGSRTPGAGLSSRWHSHYTVCDSCYQQRNKGYSCPLCNKAYRAAGYREMVQCTVCKRFVHSGCDGEADPVTYQHRKDTKPDYEYVCLACKGMAIVKRKDYDDYTGDSSLTASQESLYGDGDSSEFDYQGGDEAHISIGLGKGKPFCASKVAKKRLSLQGVIGRPKGVGKFGYQKRQKMNEFGRKRGPKAKMRGIFGAPGVGLQRPISDSYNKEEEPGVENRLVLCSAKDKFVLTQDICVMCGAIGTDTEGCLIACAQCGQCYHPYCVNVKVTKVILQRGWRCLDCTVCEKCGLRDREDKLILCDDCDISYHTDCLDPPMENVPYGTWKCKSCAVCQICGSGDPGFNSIWQKNFTQCGPCASHSSCASCQETYTEGDLIIQCVVCSRWLHCSCDHIMTEADAEKCAQAGYHCIICRPRDEPPPHQLCNQPKLQPNKYHPRLSPPIVRSPEHYKSPMCHLIDGVYLSETGMNHIKSLTIEHQQTRKKRRKVLPVLDKDADIMATIDSVVAGNSLDNSLEDNRDSKMEMIDIKEEPGEILKDGMPWPMRDQPPPEGYTVCTSENGVPILKRKRQRNLQKLGIGGFVPRNRGTRKDKDEECETDKQLAGDSKQSSSINGGVGVGVGVGVNIGVTSGSIDGKPRKKTLRKKPKTKLSESFPPYMQEAFFGKNLMDLTKDKDLKSSSDSDSEKNTSDEELVKAGVALNELEDPPGPSEFNDILGSPHFNLVESMVPDDTNLPNMASKDVEDMLKSVLTDESQESQESSVFPLQNQTVHTPSTPTPLVSLSPHPGMQTGLPLARPQVPPVSLPTVGQTTLNSPLSFPPPSPYHSEYSNSPQFSPAFSEPPSPWVNPEEEGPSCSINTSISNNQRNNSQKLEKDELLGPNATSSAILYANLNHPDWKIEFPVWNERLKQILKKWRSLPNETRQPYLSQARDNRATNRMRKTQQEQDRLANRDRTTKEAEQERAWKQLQQYRQQQHQLQQQVIHDQRITAMARVQRQISDDGVQLNADNNTGLTTQLQVSTAQDGNHLGPMASPSPGSRATFATPPMKVIRGNAPQSPHQVMPRLPNQQCVPSARPVSVAVRPGLATNFPQPPSPFSPQAPQSPHDYPQSPASSHVAVSAGGPEHFQRFENPAEAFTSAGNQTPRPLMPGTPTYATSPRNDVFSQSPGTPRALFNPPTPRSSTHVYAPSRTPDPYSNQPPTPSPAPSYSSPRPELRQQEVVLPTSEVFNQQSEVNQQLRDLLQRSQFRKKTDGMPGNTWTPDTNPAAADYADPELGNITGGEKTNILDMDLEQVEVETKEEKQKKEKEEEQKSEVLVVNATAHSDIANESSNSGVPTPVEPTMVSNVAPAATAATMPISAVSQPQGSIIQQQQQQSGTIIAQNHAQAMAVQQQMHQQVQQAAAMGRPMPPGTRLLSAEGVIGVVTSSNTVTISYPSTFPGHSQRILQSHMQ</sequence>
<dbReference type="GO" id="GO:0003713">
    <property type="term" value="F:transcription coactivator activity"/>
    <property type="evidence" value="ECO:0007669"/>
    <property type="project" value="TreeGrafter"/>
</dbReference>
<gene>
    <name evidence="13" type="ORF">G9C98_002182</name>
</gene>
<feature type="compositionally biased region" description="Polar residues" evidence="10">
    <location>
        <begin position="1332"/>
        <end position="1347"/>
    </location>
</feature>
<evidence type="ECO:0000259" key="12">
    <source>
        <dbReference type="PROSITE" id="PS51805"/>
    </source>
</evidence>
<evidence type="ECO:0000256" key="7">
    <source>
        <dbReference type="ARBA" id="ARBA00023163"/>
    </source>
</evidence>
<feature type="region of interest" description="Disordered" evidence="10">
    <location>
        <begin position="1105"/>
        <end position="1133"/>
    </location>
</feature>
<evidence type="ECO:0000313" key="14">
    <source>
        <dbReference type="Proteomes" id="UP000729913"/>
    </source>
</evidence>
<reference evidence="13" key="2">
    <citation type="submission" date="2021-04" db="EMBL/GenBank/DDBJ databases">
        <title>Genome-wide patterns of bracovirus chromosomal integration into multiple host tissues during parasitism.</title>
        <authorList>
            <person name="Chebbi M.A.C."/>
        </authorList>
    </citation>
    <scope>NUCLEOTIDE SEQUENCE</scope>
    <source>
        <tissue evidence="13">Whole body</tissue>
    </source>
</reference>
<dbReference type="PANTHER" id="PTHR45888">
    <property type="entry name" value="HL01030P-RELATED"/>
    <property type="match status" value="1"/>
</dbReference>
<dbReference type="Pfam" id="PF00628">
    <property type="entry name" value="PHD"/>
    <property type="match status" value="2"/>
</dbReference>
<keyword evidence="14" id="KW-1185">Reference proteome</keyword>
<feature type="domain" description="PHD-type" evidence="11">
    <location>
        <begin position="376"/>
        <end position="426"/>
    </location>
</feature>
<evidence type="ECO:0000256" key="1">
    <source>
        <dbReference type="ARBA" id="ARBA00004123"/>
    </source>
</evidence>
<evidence type="ECO:0000259" key="11">
    <source>
        <dbReference type="PROSITE" id="PS50016"/>
    </source>
</evidence>
<name>A0A8J5VCT8_9HYME</name>
<dbReference type="FunFam" id="3.30.40.10:FF:000852">
    <property type="entry name" value="Histone-lysine N-methyltransferase 2C"/>
    <property type="match status" value="1"/>
</dbReference>
<evidence type="ECO:0000256" key="6">
    <source>
        <dbReference type="ARBA" id="ARBA00023015"/>
    </source>
</evidence>
<evidence type="ECO:0000313" key="13">
    <source>
        <dbReference type="EMBL" id="KAG8041194.1"/>
    </source>
</evidence>
<organism evidence="13 14">
    <name type="scientific">Cotesia typhae</name>
    <dbReference type="NCBI Taxonomy" id="2053667"/>
    <lineage>
        <taxon>Eukaryota</taxon>
        <taxon>Metazoa</taxon>
        <taxon>Ecdysozoa</taxon>
        <taxon>Arthropoda</taxon>
        <taxon>Hexapoda</taxon>
        <taxon>Insecta</taxon>
        <taxon>Pterygota</taxon>
        <taxon>Neoptera</taxon>
        <taxon>Endopterygota</taxon>
        <taxon>Hymenoptera</taxon>
        <taxon>Apocrita</taxon>
        <taxon>Ichneumonoidea</taxon>
        <taxon>Braconidae</taxon>
        <taxon>Microgastrinae</taxon>
        <taxon>Cotesia</taxon>
    </lineage>
</organism>
<proteinExistence type="predicted"/>
<dbReference type="InterPro" id="IPR019786">
    <property type="entry name" value="Zinc_finger_PHD-type_CS"/>
</dbReference>
<dbReference type="GO" id="GO:0045944">
    <property type="term" value="P:positive regulation of transcription by RNA polymerase II"/>
    <property type="evidence" value="ECO:0007669"/>
    <property type="project" value="TreeGrafter"/>
</dbReference>
<dbReference type="SMART" id="SM00184">
    <property type="entry name" value="RING"/>
    <property type="match status" value="4"/>
</dbReference>
<feature type="region of interest" description="Disordered" evidence="10">
    <location>
        <begin position="1150"/>
        <end position="1189"/>
    </location>
</feature>
<feature type="region of interest" description="Disordered" evidence="10">
    <location>
        <begin position="1400"/>
        <end position="1438"/>
    </location>
</feature>
<feature type="region of interest" description="Disordered" evidence="10">
    <location>
        <begin position="1561"/>
        <end position="1596"/>
    </location>
</feature>
<evidence type="ECO:0000256" key="2">
    <source>
        <dbReference type="ARBA" id="ARBA00022723"/>
    </source>
</evidence>
<feature type="region of interest" description="Disordered" evidence="10">
    <location>
        <begin position="69"/>
        <end position="162"/>
    </location>
</feature>
<dbReference type="PROSITE" id="PS51805">
    <property type="entry name" value="EPHD"/>
    <property type="match status" value="1"/>
</dbReference>
<feature type="non-terminal residue" evidence="13">
    <location>
        <position position="1"/>
    </location>
</feature>
<evidence type="ECO:0008006" key="15">
    <source>
        <dbReference type="Google" id="ProtNLM"/>
    </source>
</evidence>
<dbReference type="EMBL" id="JAAOIC020000019">
    <property type="protein sequence ID" value="KAG8041194.1"/>
    <property type="molecule type" value="Genomic_DNA"/>
</dbReference>
<feature type="region of interest" description="Disordered" evidence="10">
    <location>
        <begin position="1613"/>
        <end position="1692"/>
    </location>
</feature>
<dbReference type="Proteomes" id="UP000729913">
    <property type="component" value="Unassembled WGS sequence"/>
</dbReference>
<dbReference type="InterPro" id="IPR019787">
    <property type="entry name" value="Znf_PHD-finger"/>
</dbReference>
<dbReference type="PROSITE" id="PS50016">
    <property type="entry name" value="ZF_PHD_2"/>
    <property type="match status" value="4"/>
</dbReference>
<dbReference type="Pfam" id="PF13771">
    <property type="entry name" value="zf-HC5HC2H"/>
    <property type="match status" value="1"/>
</dbReference>
<dbReference type="OrthoDB" id="308383at2759"/>
<dbReference type="PANTHER" id="PTHR45888:SF6">
    <property type="entry name" value="HL01030P-RELATED"/>
    <property type="match status" value="1"/>
</dbReference>
<dbReference type="SMART" id="SM00249">
    <property type="entry name" value="PHD"/>
    <property type="match status" value="7"/>
</dbReference>
<feature type="compositionally biased region" description="Basic residues" evidence="10">
    <location>
        <begin position="1114"/>
        <end position="1125"/>
    </location>
</feature>
<feature type="region of interest" description="Disordered" evidence="10">
    <location>
        <begin position="1203"/>
        <end position="1348"/>
    </location>
</feature>
<evidence type="ECO:0000256" key="8">
    <source>
        <dbReference type="ARBA" id="ARBA00023242"/>
    </source>
</evidence>
<comment type="caution">
    <text evidence="13">The sequence shown here is derived from an EMBL/GenBank/DDBJ whole genome shotgun (WGS) entry which is preliminary data.</text>
</comment>
<evidence type="ECO:0000256" key="5">
    <source>
        <dbReference type="ARBA" id="ARBA00022833"/>
    </source>
</evidence>
<feature type="domain" description="PHD-type" evidence="11">
    <location>
        <begin position="758"/>
        <end position="811"/>
    </location>
</feature>
<keyword evidence="4 9" id="KW-0863">Zinc-finger</keyword>
<dbReference type="PROSITE" id="PS01359">
    <property type="entry name" value="ZF_PHD_1"/>
    <property type="match status" value="1"/>
</dbReference>
<feature type="compositionally biased region" description="Basic and acidic residues" evidence="10">
    <location>
        <begin position="1065"/>
        <end position="1079"/>
    </location>
</feature>
<feature type="compositionally biased region" description="Basic and acidic residues" evidence="10">
    <location>
        <begin position="1419"/>
        <end position="1438"/>
    </location>
</feature>
<dbReference type="CDD" id="cd15514">
    <property type="entry name" value="PHD6_KMT2C_like"/>
    <property type="match status" value="1"/>
</dbReference>
<reference evidence="13" key="1">
    <citation type="submission" date="2020-03" db="EMBL/GenBank/DDBJ databases">
        <authorList>
            <person name="Chebbi M.A."/>
            <person name="Drezen J.M."/>
        </authorList>
    </citation>
    <scope>NUCLEOTIDE SEQUENCE</scope>
    <source>
        <tissue evidence="13">Whole body</tissue>
    </source>
</reference>
<feature type="compositionally biased region" description="Acidic residues" evidence="10">
    <location>
        <begin position="1"/>
        <end position="28"/>
    </location>
</feature>
<dbReference type="GO" id="GO:0044666">
    <property type="term" value="C:MLL3/4 complex"/>
    <property type="evidence" value="ECO:0007669"/>
    <property type="project" value="TreeGrafter"/>
</dbReference>
<feature type="compositionally biased region" description="Polar residues" evidence="10">
    <location>
        <begin position="1234"/>
        <end position="1245"/>
    </location>
</feature>
<feature type="region of interest" description="Disordered" evidence="10">
    <location>
        <begin position="1053"/>
        <end position="1093"/>
    </location>
</feature>
<feature type="domain" description="PHD-type" evidence="11">
    <location>
        <begin position="423"/>
        <end position="474"/>
    </location>
</feature>
<feature type="compositionally biased region" description="Low complexity" evidence="10">
    <location>
        <begin position="1246"/>
        <end position="1263"/>
    </location>
</feature>
<feature type="compositionally biased region" description="Basic and acidic residues" evidence="10">
    <location>
        <begin position="1150"/>
        <end position="1171"/>
    </location>
</feature>
<dbReference type="CDD" id="cd15509">
    <property type="entry name" value="PHD1_KMT2C_like"/>
    <property type="match status" value="1"/>
</dbReference>
<dbReference type="GO" id="GO:0042800">
    <property type="term" value="F:histone H3K4 methyltransferase activity"/>
    <property type="evidence" value="ECO:0007669"/>
    <property type="project" value="TreeGrafter"/>
</dbReference>
<dbReference type="InterPro" id="IPR001841">
    <property type="entry name" value="Znf_RING"/>
</dbReference>
<feature type="compositionally biased region" description="Polar residues" evidence="10">
    <location>
        <begin position="1304"/>
        <end position="1313"/>
    </location>
</feature>
<keyword evidence="2" id="KW-0479">Metal-binding</keyword>
<evidence type="ECO:0000256" key="9">
    <source>
        <dbReference type="PROSITE-ProRule" id="PRU00146"/>
    </source>
</evidence>
<comment type="subcellular location">
    <subcellularLocation>
        <location evidence="1">Nucleus</location>
    </subcellularLocation>
</comment>
<accession>A0A8J5VCT8</accession>
<keyword evidence="8" id="KW-0539">Nucleus</keyword>
<feature type="domain" description="PHD-type" evidence="12">
    <location>
        <begin position="244"/>
        <end position="365"/>
    </location>
</feature>
<dbReference type="InterPro" id="IPR001965">
    <property type="entry name" value="Znf_PHD"/>
</dbReference>
<feature type="compositionally biased region" description="Polar residues" evidence="10">
    <location>
        <begin position="1630"/>
        <end position="1645"/>
    </location>
</feature>